<evidence type="ECO:0000256" key="2">
    <source>
        <dbReference type="ARBA" id="ARBA00011322"/>
    </source>
</evidence>
<reference evidence="7 8" key="1">
    <citation type="journal article" date="2019" name="Int. J. Syst. Evol. Microbiol.">
        <title>The Global Catalogue of Microorganisms (GCM) 10K type strain sequencing project: providing services to taxonomists for standard genome sequencing and annotation.</title>
        <authorList>
            <consortium name="The Broad Institute Genomics Platform"/>
            <consortium name="The Broad Institute Genome Sequencing Center for Infectious Disease"/>
            <person name="Wu L."/>
            <person name="Ma J."/>
        </authorList>
    </citation>
    <scope>NUCLEOTIDE SEQUENCE [LARGE SCALE GENOMIC DNA]</scope>
    <source>
        <strain evidence="7 8">JCM 13595</strain>
    </source>
</reference>
<protein>
    <recommendedName>
        <fullName evidence="3">Nuclease SbcCD subunit C</fullName>
    </recommendedName>
</protein>
<evidence type="ECO:0000313" key="8">
    <source>
        <dbReference type="Proteomes" id="UP001501461"/>
    </source>
</evidence>
<keyword evidence="4" id="KW-0175">Coiled coil</keyword>
<feature type="region of interest" description="Disordered" evidence="5">
    <location>
        <begin position="797"/>
        <end position="819"/>
    </location>
</feature>
<dbReference type="Pfam" id="PF13558">
    <property type="entry name" value="SbcC_Walker_B"/>
    <property type="match status" value="1"/>
</dbReference>
<feature type="coiled-coil region" evidence="4">
    <location>
        <begin position="261"/>
        <end position="295"/>
    </location>
</feature>
<accession>A0ABN2U6F0</accession>
<evidence type="ECO:0000256" key="1">
    <source>
        <dbReference type="ARBA" id="ARBA00006930"/>
    </source>
</evidence>
<dbReference type="InterPro" id="IPR038729">
    <property type="entry name" value="Rad50/SbcC_AAA"/>
</dbReference>
<evidence type="ECO:0000256" key="4">
    <source>
        <dbReference type="SAM" id="Coils"/>
    </source>
</evidence>
<feature type="compositionally biased region" description="Basic and acidic residues" evidence="5">
    <location>
        <begin position="472"/>
        <end position="483"/>
    </location>
</feature>
<dbReference type="PANTHER" id="PTHR32114:SF2">
    <property type="entry name" value="ABC TRANSPORTER ABCH.3"/>
    <property type="match status" value="1"/>
</dbReference>
<name>A0ABN2U6F0_9MICC</name>
<gene>
    <name evidence="7" type="ORF">GCM10009720_07550</name>
</gene>
<comment type="caution">
    <text evidence="7">The sequence shown here is derived from an EMBL/GenBank/DDBJ whole genome shotgun (WGS) entry which is preliminary data.</text>
</comment>
<comment type="similarity">
    <text evidence="1">Belongs to the SMC family. SbcC subfamily.</text>
</comment>
<keyword evidence="8" id="KW-1185">Reference proteome</keyword>
<dbReference type="Gene3D" id="1.20.5.340">
    <property type="match status" value="1"/>
</dbReference>
<comment type="subunit">
    <text evidence="2">Heterodimer of SbcC and SbcD.</text>
</comment>
<evidence type="ECO:0000256" key="3">
    <source>
        <dbReference type="ARBA" id="ARBA00013368"/>
    </source>
</evidence>
<dbReference type="SUPFAM" id="SSF52540">
    <property type="entry name" value="P-loop containing nucleoside triphosphate hydrolases"/>
    <property type="match status" value="1"/>
</dbReference>
<dbReference type="EMBL" id="BAAAMN010000013">
    <property type="protein sequence ID" value="GAA2030089.1"/>
    <property type="molecule type" value="Genomic_DNA"/>
</dbReference>
<proteinExistence type="inferred from homology"/>
<evidence type="ECO:0000256" key="5">
    <source>
        <dbReference type="SAM" id="MobiDB-lite"/>
    </source>
</evidence>
<feature type="coiled-coil region" evidence="4">
    <location>
        <begin position="617"/>
        <end position="658"/>
    </location>
</feature>
<sequence>MRIHALTFQAIGPYAGQQHLAFAQLDQVGLFLLDGPTGAGKSTILDVITFALYGKADDERKNTELHSTLAKPGVAPTITLDVSFGSRRFVIDRVLQHLAPRRGAKDPDDVVIRQASIALTEIIEGESRQLTTRVDEAQQILRSVIGLSREQFTSVVLLPQGDFARFLKASSNDREAILRQLFNTHRFDEIGDYLATEAKKLRGAVEADSERRESLRAGLIQIAETCTAPAHDTTDPVDEKLSELSDEQLIEHVEHVMSGLETHARRRVEQSKTTLEQAQKRLAELQEQRTQIRDATDYRQRHQAHRDDVVAAKSARQQLTMHDRAKPVADAHRHFQTAQQQQTAAIEQWQHQLDVAQHDPMVVHWAADRDIFTVTVDEVAALVDGWKTVESSAIRAVEQLRQHEKTQATITAHQQQLTQRQHAQEQLTEQIAARQQTFETVREELEASKAKAEQLAGVEHTLETVQQQLRDAKSKQSAAKEAHTAQLAANTAEQARDEAKKTSDDALEHAQTLLRRRIEAAAGFLAEKLEDGQPCEVCGSMSHPAPAELHGLEEISNDAVKTAEDRATEARRVANEAEQTYQSRSTTLHELQTRAGGWGVTEADAAVATVEHSVATAQQNVTELAALRARIKEHETRVEALRAEQSAAEQQLTETTTQITSITTELEQSRAALAAALGAYETVEALRSAVEPAYRTVSQIVNQGADVSTAVKEQTSCADRVAEALRKSATDEEPAFDDADAATAHLLDAQTYREHDQLVRQWTTEHDRLEEKAGQPAVVAGLKLLDEGHSAPSEEALETARDAQHAAQVALSQANREHGSIQAAHNQARGQHQQLEEVSRRSAHQLATYEELAGLSDVVAGRGENSATMPLRSFVLAGWLEQVAANASERLTGMTGGRYELKHAVGHGGRGHAGLNLEVIDHVNDTVRNPSTLSGGETFMASLALALGLADAVQAQAGGVAMDTLFIDEGFGSLDAETLEDVMGVLDALQDDGRLIGLVSHVESMKQQIPHRIQVHKTQTGSSVKVIAPDLA</sequence>
<dbReference type="Proteomes" id="UP001501461">
    <property type="component" value="Unassembled WGS sequence"/>
</dbReference>
<feature type="domain" description="Rad50/SbcC-type AAA" evidence="6">
    <location>
        <begin position="6"/>
        <end position="269"/>
    </location>
</feature>
<evidence type="ECO:0000259" key="6">
    <source>
        <dbReference type="Pfam" id="PF13476"/>
    </source>
</evidence>
<dbReference type="Gene3D" id="3.40.50.300">
    <property type="entry name" value="P-loop containing nucleotide triphosphate hydrolases"/>
    <property type="match status" value="2"/>
</dbReference>
<dbReference type="PANTHER" id="PTHR32114">
    <property type="entry name" value="ABC TRANSPORTER ABCH.3"/>
    <property type="match status" value="1"/>
</dbReference>
<feature type="region of interest" description="Disordered" evidence="5">
    <location>
        <begin position="472"/>
        <end position="502"/>
    </location>
</feature>
<dbReference type="Pfam" id="PF13476">
    <property type="entry name" value="AAA_23"/>
    <property type="match status" value="1"/>
</dbReference>
<dbReference type="RefSeq" id="WP_343956259.1">
    <property type="nucleotide sequence ID" value="NZ_BAAAMN010000013.1"/>
</dbReference>
<evidence type="ECO:0000313" key="7">
    <source>
        <dbReference type="EMBL" id="GAA2030089.1"/>
    </source>
</evidence>
<dbReference type="InterPro" id="IPR027417">
    <property type="entry name" value="P-loop_NTPase"/>
</dbReference>
<organism evidence="7 8">
    <name type="scientific">Yaniella flava</name>
    <dbReference type="NCBI Taxonomy" id="287930"/>
    <lineage>
        <taxon>Bacteria</taxon>
        <taxon>Bacillati</taxon>
        <taxon>Actinomycetota</taxon>
        <taxon>Actinomycetes</taxon>
        <taxon>Micrococcales</taxon>
        <taxon>Micrococcaceae</taxon>
        <taxon>Yaniella</taxon>
    </lineage>
</organism>